<accession>A0A0C2CS15</accession>
<organism evidence="1 2">
    <name type="scientific">Enhygromyxa salina</name>
    <dbReference type="NCBI Taxonomy" id="215803"/>
    <lineage>
        <taxon>Bacteria</taxon>
        <taxon>Pseudomonadati</taxon>
        <taxon>Myxococcota</taxon>
        <taxon>Polyangia</taxon>
        <taxon>Nannocystales</taxon>
        <taxon>Nannocystaceae</taxon>
        <taxon>Enhygromyxa</taxon>
    </lineage>
</organism>
<sequence length="56" mass="6080">MLGGISGSDDAEKHLRALYAEVENGKILIAVETDDSELEKMCETIFAEHGGRQVVC</sequence>
<gene>
    <name evidence="1" type="ORF">DB30_07392</name>
</gene>
<dbReference type="Proteomes" id="UP000031599">
    <property type="component" value="Unassembled WGS sequence"/>
</dbReference>
<proteinExistence type="predicted"/>
<protein>
    <submittedName>
        <fullName evidence="1">Uncharacterized protein</fullName>
    </submittedName>
</protein>
<name>A0A0C2CS15_9BACT</name>
<evidence type="ECO:0000313" key="2">
    <source>
        <dbReference type="Proteomes" id="UP000031599"/>
    </source>
</evidence>
<comment type="caution">
    <text evidence="1">The sequence shown here is derived from an EMBL/GenBank/DDBJ whole genome shotgun (WGS) entry which is preliminary data.</text>
</comment>
<reference evidence="1 2" key="1">
    <citation type="submission" date="2014-12" db="EMBL/GenBank/DDBJ databases">
        <title>Genome assembly of Enhygromyxa salina DSM 15201.</title>
        <authorList>
            <person name="Sharma G."/>
            <person name="Subramanian S."/>
        </authorList>
    </citation>
    <scope>NUCLEOTIDE SEQUENCE [LARGE SCALE GENOMIC DNA]</scope>
    <source>
        <strain evidence="1 2">DSM 15201</strain>
    </source>
</reference>
<evidence type="ECO:0000313" key="1">
    <source>
        <dbReference type="EMBL" id="KIG13976.1"/>
    </source>
</evidence>
<dbReference type="AlphaFoldDB" id="A0A0C2CS15"/>
<dbReference type="EMBL" id="JMCC02000083">
    <property type="protein sequence ID" value="KIG13976.1"/>
    <property type="molecule type" value="Genomic_DNA"/>
</dbReference>